<dbReference type="PANTHER" id="PTHR33525:SF4">
    <property type="entry name" value="CYCLIC DI-GMP PHOSPHODIESTERASE CDGJ"/>
    <property type="match status" value="1"/>
</dbReference>
<dbReference type="Pfam" id="PF00563">
    <property type="entry name" value="EAL"/>
    <property type="match status" value="1"/>
</dbReference>
<dbReference type="SUPFAM" id="SSF141868">
    <property type="entry name" value="EAL domain-like"/>
    <property type="match status" value="1"/>
</dbReference>
<dbReference type="Proteomes" id="UP000663444">
    <property type="component" value="Chromosome"/>
</dbReference>
<name>A0A974SRP6_9RHOO</name>
<dbReference type="InterPro" id="IPR013976">
    <property type="entry name" value="HDOD"/>
</dbReference>
<dbReference type="PROSITE" id="PS50883">
    <property type="entry name" value="EAL"/>
    <property type="match status" value="1"/>
</dbReference>
<reference evidence="3" key="1">
    <citation type="submission" date="2020-11" db="EMBL/GenBank/DDBJ databases">
        <title>Azospira restricta DSM 18626 genome sequence.</title>
        <authorList>
            <person name="Moe W.M."/>
        </authorList>
    </citation>
    <scope>NUCLEOTIDE SEQUENCE</scope>
    <source>
        <strain evidence="3">DSM 18626</strain>
    </source>
</reference>
<dbReference type="InterPro" id="IPR014408">
    <property type="entry name" value="dGMP_Pdiesterase_EAL/HD-GYP"/>
</dbReference>
<proteinExistence type="predicted"/>
<accession>A0A974SRP6</accession>
<feature type="domain" description="EAL" evidence="1">
    <location>
        <begin position="1"/>
        <end position="214"/>
    </location>
</feature>
<dbReference type="InterPro" id="IPR001633">
    <property type="entry name" value="EAL_dom"/>
</dbReference>
<dbReference type="RefSeq" id="WP_203388808.1">
    <property type="nucleotide sequence ID" value="NZ_CP064781.1"/>
</dbReference>
<dbReference type="Gene3D" id="1.10.3210.10">
    <property type="entry name" value="Hypothetical protein af1432"/>
    <property type="match status" value="1"/>
</dbReference>
<dbReference type="AlphaFoldDB" id="A0A974SRP6"/>
<dbReference type="Pfam" id="PF08668">
    <property type="entry name" value="HDOD"/>
    <property type="match status" value="1"/>
</dbReference>
<gene>
    <name evidence="3" type="ORF">IWH25_08120</name>
</gene>
<dbReference type="EMBL" id="CP064781">
    <property type="protein sequence ID" value="QRJ65281.1"/>
    <property type="molecule type" value="Genomic_DNA"/>
</dbReference>
<dbReference type="PANTHER" id="PTHR33525">
    <property type="match status" value="1"/>
</dbReference>
<dbReference type="SMART" id="SM00052">
    <property type="entry name" value="EAL"/>
    <property type="match status" value="1"/>
</dbReference>
<protein>
    <submittedName>
        <fullName evidence="3">EAL domain-containing protein</fullName>
    </submittedName>
</protein>
<organism evidence="3 4">
    <name type="scientific">Azospira restricta</name>
    <dbReference type="NCBI Taxonomy" id="404405"/>
    <lineage>
        <taxon>Bacteria</taxon>
        <taxon>Pseudomonadati</taxon>
        <taxon>Pseudomonadota</taxon>
        <taxon>Betaproteobacteria</taxon>
        <taxon>Rhodocyclales</taxon>
        <taxon>Rhodocyclaceae</taxon>
        <taxon>Azospira</taxon>
    </lineage>
</organism>
<dbReference type="KEGG" id="ares:IWH25_08120"/>
<evidence type="ECO:0000259" key="2">
    <source>
        <dbReference type="PROSITE" id="PS51833"/>
    </source>
</evidence>
<feature type="domain" description="HDOD" evidence="2">
    <location>
        <begin position="208"/>
        <end position="398"/>
    </location>
</feature>
<dbReference type="Gene3D" id="3.20.20.450">
    <property type="entry name" value="EAL domain"/>
    <property type="match status" value="1"/>
</dbReference>
<sequence length="424" mass="45921">MTDPADAGSSELFLGRQPILDRSQQLLAYELLFRNGRQNAANVEDPVQATATVVTNAFSELAVGDALGPYRGFINVDRDFLFSDMIELLPKDAVMLELLETITPDEAVVARVRELKDKGFQLALDDVVGLDDDYDELLTLVDVVKVDLQPLSPDQVRTIVDRVRPTGARLLAEKVDSKEQMEFCRELGFELFQGYYFARPTIIAGRKLDHSQLALLRLTQLLLEDAETAELEQVFKGQPGLTVNLLRLTNSVACGVRTRITSLRHAITMLGRRQLQRWLQLLLFANPQGGGVTPLLQLAATRGRLMELLADKLRGRAADLPDQAFMTGIMSLMPALLGQAIEDILAQLPVPPAMAQALAAAPGAERPGTLGRLLALAETSEGGDPAAVAALLPGLYGITPAGLNAAIAQALAWANEIGRDAGND</sequence>
<dbReference type="InterPro" id="IPR052340">
    <property type="entry name" value="RNase_Y/CdgJ"/>
</dbReference>
<dbReference type="SUPFAM" id="SSF109604">
    <property type="entry name" value="HD-domain/PDEase-like"/>
    <property type="match status" value="1"/>
</dbReference>
<dbReference type="PIRSF" id="PIRSF003180">
    <property type="entry name" value="DiGMPpdiest_YuxH"/>
    <property type="match status" value="1"/>
</dbReference>
<dbReference type="InterPro" id="IPR035919">
    <property type="entry name" value="EAL_sf"/>
</dbReference>
<evidence type="ECO:0000313" key="3">
    <source>
        <dbReference type="EMBL" id="QRJ65281.1"/>
    </source>
</evidence>
<dbReference type="PROSITE" id="PS51833">
    <property type="entry name" value="HDOD"/>
    <property type="match status" value="1"/>
</dbReference>
<keyword evidence="4" id="KW-1185">Reference proteome</keyword>
<evidence type="ECO:0000259" key="1">
    <source>
        <dbReference type="PROSITE" id="PS50883"/>
    </source>
</evidence>
<evidence type="ECO:0000313" key="4">
    <source>
        <dbReference type="Proteomes" id="UP000663444"/>
    </source>
</evidence>